<evidence type="ECO:0000256" key="1">
    <source>
        <dbReference type="SAM" id="MobiDB-lite"/>
    </source>
</evidence>
<organism evidence="3 4">
    <name type="scientific">Murinocardiopsis flavida</name>
    <dbReference type="NCBI Taxonomy" id="645275"/>
    <lineage>
        <taxon>Bacteria</taxon>
        <taxon>Bacillati</taxon>
        <taxon>Actinomycetota</taxon>
        <taxon>Actinomycetes</taxon>
        <taxon>Streptosporangiales</taxon>
        <taxon>Nocardiopsidaceae</taxon>
        <taxon>Murinocardiopsis</taxon>
    </lineage>
</organism>
<evidence type="ECO:0008006" key="5">
    <source>
        <dbReference type="Google" id="ProtNLM"/>
    </source>
</evidence>
<accession>A0A2P8DIF5</accession>
<evidence type="ECO:0000313" key="4">
    <source>
        <dbReference type="Proteomes" id="UP000240542"/>
    </source>
</evidence>
<sequence length="170" mass="17553">MSQKLVRDHGGANGRAERLPSEADDADPRAESPGAAEAEPAVAAEAAEPVVAPVGAEEAEEPAAPEPDTGEEPAGAERDPAGTPPAWLVQVPYFLVLATLGAGTVVVAAAYFKRGPALIAIALLLAAGFRLFLPPERVGLLAVRERWTDVATLVTLAVLLIVLAWVAPQL</sequence>
<keyword evidence="2" id="KW-1133">Transmembrane helix</keyword>
<comment type="caution">
    <text evidence="3">The sequence shown here is derived from an EMBL/GenBank/DDBJ whole genome shotgun (WGS) entry which is preliminary data.</text>
</comment>
<dbReference type="Proteomes" id="UP000240542">
    <property type="component" value="Unassembled WGS sequence"/>
</dbReference>
<feature type="compositionally biased region" description="Basic and acidic residues" evidence="1">
    <location>
        <begin position="1"/>
        <end position="30"/>
    </location>
</feature>
<keyword evidence="2" id="KW-0472">Membrane</keyword>
<evidence type="ECO:0000256" key="2">
    <source>
        <dbReference type="SAM" id="Phobius"/>
    </source>
</evidence>
<keyword evidence="4" id="KW-1185">Reference proteome</keyword>
<feature type="compositionally biased region" description="Low complexity" evidence="1">
    <location>
        <begin position="31"/>
        <end position="56"/>
    </location>
</feature>
<feature type="transmembrane region" description="Helical" evidence="2">
    <location>
        <begin position="93"/>
        <end position="112"/>
    </location>
</feature>
<feature type="region of interest" description="Disordered" evidence="1">
    <location>
        <begin position="1"/>
        <end position="82"/>
    </location>
</feature>
<keyword evidence="2" id="KW-0812">Transmembrane</keyword>
<name>A0A2P8DIF5_9ACTN</name>
<proteinExistence type="predicted"/>
<dbReference type="EMBL" id="PYGA01000009">
    <property type="protein sequence ID" value="PSK97006.1"/>
    <property type="molecule type" value="Genomic_DNA"/>
</dbReference>
<dbReference type="Pfam" id="PF11222">
    <property type="entry name" value="DUF3017"/>
    <property type="match status" value="1"/>
</dbReference>
<feature type="transmembrane region" description="Helical" evidence="2">
    <location>
        <begin position="147"/>
        <end position="167"/>
    </location>
</feature>
<gene>
    <name evidence="3" type="ORF">CLV63_1099</name>
</gene>
<feature type="compositionally biased region" description="Acidic residues" evidence="1">
    <location>
        <begin position="57"/>
        <end position="71"/>
    </location>
</feature>
<protein>
    <recommendedName>
        <fullName evidence="5">DUF3017 family protein</fullName>
    </recommendedName>
</protein>
<reference evidence="3 4" key="1">
    <citation type="submission" date="2018-03" db="EMBL/GenBank/DDBJ databases">
        <title>Genomic Encyclopedia of Archaeal and Bacterial Type Strains, Phase II (KMG-II): from individual species to whole genera.</title>
        <authorList>
            <person name="Goeker M."/>
        </authorList>
    </citation>
    <scope>NUCLEOTIDE SEQUENCE [LARGE SCALE GENOMIC DNA]</scope>
    <source>
        <strain evidence="3 4">DSM 45312</strain>
    </source>
</reference>
<feature type="transmembrane region" description="Helical" evidence="2">
    <location>
        <begin position="118"/>
        <end position="135"/>
    </location>
</feature>
<dbReference type="AlphaFoldDB" id="A0A2P8DIF5"/>
<dbReference type="InterPro" id="IPR021385">
    <property type="entry name" value="DUF3017"/>
</dbReference>
<evidence type="ECO:0000313" key="3">
    <source>
        <dbReference type="EMBL" id="PSK97006.1"/>
    </source>
</evidence>